<protein>
    <submittedName>
        <fullName evidence="1">Uncharacterized protein</fullName>
    </submittedName>
</protein>
<proteinExistence type="predicted"/>
<dbReference type="Proteomes" id="UP001239111">
    <property type="component" value="Chromosome 4"/>
</dbReference>
<sequence length="132" mass="15233">MMSEFNNDSLVDLKINDVGISSDVKIFSQGMNVCLSILKTQGFIIDYDDHDESLEIPQIGKDMADLFVNHIQKYQWQVKGELDFIEDNDNRNDLSDEDELLDYEELDDDMNTNELPRNRGTLMILSISIPRV</sequence>
<keyword evidence="2" id="KW-1185">Reference proteome</keyword>
<accession>A0ACC2N566</accession>
<evidence type="ECO:0000313" key="1">
    <source>
        <dbReference type="EMBL" id="KAJ8666308.1"/>
    </source>
</evidence>
<reference evidence="1" key="1">
    <citation type="submission" date="2023-04" db="EMBL/GenBank/DDBJ databases">
        <title>A chromosome-level genome assembly of the parasitoid wasp Eretmocerus hayati.</title>
        <authorList>
            <person name="Zhong Y."/>
            <person name="Liu S."/>
            <person name="Liu Y."/>
        </authorList>
    </citation>
    <scope>NUCLEOTIDE SEQUENCE</scope>
    <source>
        <strain evidence="1">ZJU_SS_LIU_2023</strain>
    </source>
</reference>
<organism evidence="1 2">
    <name type="scientific">Eretmocerus hayati</name>
    <dbReference type="NCBI Taxonomy" id="131215"/>
    <lineage>
        <taxon>Eukaryota</taxon>
        <taxon>Metazoa</taxon>
        <taxon>Ecdysozoa</taxon>
        <taxon>Arthropoda</taxon>
        <taxon>Hexapoda</taxon>
        <taxon>Insecta</taxon>
        <taxon>Pterygota</taxon>
        <taxon>Neoptera</taxon>
        <taxon>Endopterygota</taxon>
        <taxon>Hymenoptera</taxon>
        <taxon>Apocrita</taxon>
        <taxon>Proctotrupomorpha</taxon>
        <taxon>Chalcidoidea</taxon>
        <taxon>Aphelinidae</taxon>
        <taxon>Aphelininae</taxon>
        <taxon>Eretmocerus</taxon>
    </lineage>
</organism>
<comment type="caution">
    <text evidence="1">The sequence shown here is derived from an EMBL/GenBank/DDBJ whole genome shotgun (WGS) entry which is preliminary data.</text>
</comment>
<evidence type="ECO:0000313" key="2">
    <source>
        <dbReference type="Proteomes" id="UP001239111"/>
    </source>
</evidence>
<name>A0ACC2N566_9HYME</name>
<gene>
    <name evidence="1" type="ORF">QAD02_007970</name>
</gene>
<dbReference type="EMBL" id="CM056744">
    <property type="protein sequence ID" value="KAJ8666308.1"/>
    <property type="molecule type" value="Genomic_DNA"/>
</dbReference>